<comment type="subcellular location">
    <subcellularLocation>
        <location evidence="1">Membrane</location>
        <topology evidence="1">Multi-pass membrane protein</topology>
    </subcellularLocation>
</comment>
<sequence length="323" mass="35719">MVNATHNATLIEDPDLCTLDTCPMDMAQIDYVPSLAGNLIFIAVFGLVLLGQLGLGIRYKTWSYLIAMTGGLVLEVVGYVARVQMHDNPFKSDPFLMYLVCLTIAPAFLSAAVYLCLSRIVVAYGEQVSRFRARTYTTLFITCDFIALLLQAAGGGIASSADTKHLSDIGIDIMVAGVSWQVASLALFVALCTDFALRVRKSPQYRLNSQFDQLRRNKSFHYWMLALIAATVTIFIRSVFRCAELSSGFDGPLANDQITFMILEGAMISIAVISITVFHPGWVWKGQWNEAQWHVRGSRAGNNDDVYSKISLDNRLMADDRSA</sequence>
<feature type="transmembrane region" description="Helical" evidence="5">
    <location>
        <begin position="31"/>
        <end position="50"/>
    </location>
</feature>
<dbReference type="InterPro" id="IPR007568">
    <property type="entry name" value="RTA1"/>
</dbReference>
<keyword evidence="4 5" id="KW-0472">Membrane</keyword>
<dbReference type="EMBL" id="CVMT01000001">
    <property type="protein sequence ID" value="CRG83358.1"/>
    <property type="molecule type" value="Genomic_DNA"/>
</dbReference>
<feature type="transmembrane region" description="Helical" evidence="5">
    <location>
        <begin position="220"/>
        <end position="240"/>
    </location>
</feature>
<feature type="transmembrane region" description="Helical" evidence="5">
    <location>
        <begin position="62"/>
        <end position="83"/>
    </location>
</feature>
<keyword evidence="7" id="KW-1185">Reference proteome</keyword>
<keyword evidence="2 5" id="KW-0812">Transmembrane</keyword>
<evidence type="ECO:0000256" key="2">
    <source>
        <dbReference type="ARBA" id="ARBA00022692"/>
    </source>
</evidence>
<dbReference type="OMA" id="MASFEYI"/>
<accession>A0A0U1LK30</accession>
<keyword evidence="3 5" id="KW-1133">Transmembrane helix</keyword>
<name>A0A0U1LK30_TALIS</name>
<feature type="transmembrane region" description="Helical" evidence="5">
    <location>
        <begin position="260"/>
        <end position="278"/>
    </location>
</feature>
<dbReference type="AlphaFoldDB" id="A0A0U1LK30"/>
<evidence type="ECO:0000256" key="3">
    <source>
        <dbReference type="ARBA" id="ARBA00022989"/>
    </source>
</evidence>
<dbReference type="Proteomes" id="UP000054383">
    <property type="component" value="Unassembled WGS sequence"/>
</dbReference>
<evidence type="ECO:0000256" key="1">
    <source>
        <dbReference type="ARBA" id="ARBA00004141"/>
    </source>
</evidence>
<proteinExistence type="predicted"/>
<evidence type="ECO:0000256" key="5">
    <source>
        <dbReference type="SAM" id="Phobius"/>
    </source>
</evidence>
<reference evidence="6 7" key="1">
    <citation type="submission" date="2015-04" db="EMBL/GenBank/DDBJ databases">
        <authorList>
            <person name="Syromyatnikov M.Y."/>
            <person name="Popov V.N."/>
        </authorList>
    </citation>
    <scope>NUCLEOTIDE SEQUENCE [LARGE SCALE GENOMIC DNA]</scope>
    <source>
        <strain evidence="6">WF-38-12</strain>
    </source>
</reference>
<dbReference type="PANTHER" id="PTHR31465:SF9">
    <property type="entry name" value="SPHINGOID LONG-CHAIN BASE TRANSPORTER RSB1"/>
    <property type="match status" value="1"/>
</dbReference>
<evidence type="ECO:0000256" key="4">
    <source>
        <dbReference type="ARBA" id="ARBA00023136"/>
    </source>
</evidence>
<evidence type="ECO:0000313" key="6">
    <source>
        <dbReference type="EMBL" id="CRG83358.1"/>
    </source>
</evidence>
<feature type="transmembrane region" description="Helical" evidence="5">
    <location>
        <begin position="138"/>
        <end position="158"/>
    </location>
</feature>
<feature type="transmembrane region" description="Helical" evidence="5">
    <location>
        <begin position="95"/>
        <end position="117"/>
    </location>
</feature>
<dbReference type="GO" id="GO:0000324">
    <property type="term" value="C:fungal-type vacuole"/>
    <property type="evidence" value="ECO:0007669"/>
    <property type="project" value="TreeGrafter"/>
</dbReference>
<feature type="transmembrane region" description="Helical" evidence="5">
    <location>
        <begin position="178"/>
        <end position="199"/>
    </location>
</feature>
<protein>
    <submittedName>
        <fullName evidence="6">Sphingoid long-chain base transporter RSB1</fullName>
    </submittedName>
</protein>
<organism evidence="6 7">
    <name type="scientific">Talaromyces islandicus</name>
    <name type="common">Penicillium islandicum</name>
    <dbReference type="NCBI Taxonomy" id="28573"/>
    <lineage>
        <taxon>Eukaryota</taxon>
        <taxon>Fungi</taxon>
        <taxon>Dikarya</taxon>
        <taxon>Ascomycota</taxon>
        <taxon>Pezizomycotina</taxon>
        <taxon>Eurotiomycetes</taxon>
        <taxon>Eurotiomycetidae</taxon>
        <taxon>Eurotiales</taxon>
        <taxon>Trichocomaceae</taxon>
        <taxon>Talaromyces</taxon>
        <taxon>Talaromyces sect. Islandici</taxon>
    </lineage>
</organism>
<dbReference type="Pfam" id="PF04479">
    <property type="entry name" value="RTA1"/>
    <property type="match status" value="1"/>
</dbReference>
<dbReference type="STRING" id="28573.A0A0U1LK30"/>
<dbReference type="GO" id="GO:0005886">
    <property type="term" value="C:plasma membrane"/>
    <property type="evidence" value="ECO:0007669"/>
    <property type="project" value="TreeGrafter"/>
</dbReference>
<dbReference type="PANTHER" id="PTHR31465">
    <property type="entry name" value="PROTEIN RTA1-RELATED"/>
    <property type="match status" value="1"/>
</dbReference>
<gene>
    <name evidence="6" type="ORF">PISL3812_00709</name>
</gene>
<evidence type="ECO:0000313" key="7">
    <source>
        <dbReference type="Proteomes" id="UP000054383"/>
    </source>
</evidence>
<dbReference type="OrthoDB" id="4521223at2759"/>